<dbReference type="Pfam" id="PF17849">
    <property type="entry name" value="OB_Dis3"/>
    <property type="match status" value="1"/>
</dbReference>
<name>A0ABM4CTV9_HYDVU</name>
<dbReference type="SUPFAM" id="SSF50249">
    <property type="entry name" value="Nucleic acid-binding proteins"/>
    <property type="match status" value="2"/>
</dbReference>
<feature type="domain" description="RNB" evidence="1">
    <location>
        <begin position="255"/>
        <end position="607"/>
    </location>
</feature>
<gene>
    <name evidence="3" type="primary">LOC100208151</name>
</gene>
<dbReference type="Proteomes" id="UP001652625">
    <property type="component" value="Chromosome 11"/>
</dbReference>
<dbReference type="PANTHER" id="PTHR23355:SF9">
    <property type="entry name" value="DIS3-LIKE EXONUCLEASE 2"/>
    <property type="match status" value="1"/>
</dbReference>
<dbReference type="InterPro" id="IPR041093">
    <property type="entry name" value="Dis3l2-like_C"/>
</dbReference>
<dbReference type="InterPro" id="IPR041505">
    <property type="entry name" value="Dis3_CSD2"/>
</dbReference>
<sequence>MNGLLVKQQTLTSNKYLIKILLQQKKFLKTEKVNPKYSKVPKIHFKPYLSNNECEILLEQGKLLKGSIQVFSRLDSFVKIGEGVKDLYIQGLESRNRALNGDIVAVQLLPDQEEKTRQKKAEVVKIIEEKHPRIVPGQVKPYYGHRYGYALMFPTDSSFPIIMLPLKNFPKDFIDRPLDFEKSLFLAKITNWDQNLYYASGKLVSFLGESGSVEAETEAIIKKNLICDASFQKNVLKTLPQKNAWCIPSEELDKRSDLRKECIFTIDPSTARDLDDALSCKKIADDLYEVGVHIADVSYFVKENSALDKVAQLRATSVYLTQKVIPMLPSILSEDLCSLNPGVDRLAYSIIFNLKSDGTIMNEKFVRSVICSQVKLTYCQAQQLIENQLTDDLSTNDFPKIYGGFTLENIKDSLYTLFQISKNLRKQRHNAGAISYNLPEIVFNLNEEKDKPIGLSLYKYKDSNKLIEEFMLLANMSVAQKIFEAHPKKAVLRRHPPPNQIMMEDLAKLFQLYELDFDLGSNQSINKSLEKLSDLENESRNFLEPAIVLMLTKPFLLASYFCSGAVTNEQDFHHYGLNVPLYTHFTSPIRRYPDILVHRCLTAALDSKFTVNKSVEDIKRITDHCNVKKYNADKASEESSELFFCLFLMQSGSLQEKGVVVAVLNNRVDVLCTRLGFVKRVYYQDLPCKHTYELDEKMRPKLSLKWTKDDKKVFEIDEDNLIIEQSEVSVQHLQMFASVDVILKVDKNYPTKATLVLKNPFAGKMTTLDL</sequence>
<dbReference type="SMART" id="SM00955">
    <property type="entry name" value="RNB"/>
    <property type="match status" value="1"/>
</dbReference>
<proteinExistence type="predicted"/>
<dbReference type="PANTHER" id="PTHR23355">
    <property type="entry name" value="RIBONUCLEASE"/>
    <property type="match status" value="1"/>
</dbReference>
<dbReference type="Pfam" id="PF17877">
    <property type="entry name" value="Dis3l2_C_term"/>
    <property type="match status" value="1"/>
</dbReference>
<dbReference type="Gene3D" id="2.40.50.700">
    <property type="match status" value="1"/>
</dbReference>
<dbReference type="GeneID" id="100208151"/>
<accession>A0ABM4CTV9</accession>
<dbReference type="RefSeq" id="XP_065665379.1">
    <property type="nucleotide sequence ID" value="XM_065809307.1"/>
</dbReference>
<evidence type="ECO:0000259" key="1">
    <source>
        <dbReference type="SMART" id="SM00955"/>
    </source>
</evidence>
<dbReference type="InterPro" id="IPR012340">
    <property type="entry name" value="NA-bd_OB-fold"/>
</dbReference>
<keyword evidence="2" id="KW-1185">Reference proteome</keyword>
<organism evidence="2 3">
    <name type="scientific">Hydra vulgaris</name>
    <name type="common">Hydra</name>
    <name type="synonym">Hydra attenuata</name>
    <dbReference type="NCBI Taxonomy" id="6087"/>
    <lineage>
        <taxon>Eukaryota</taxon>
        <taxon>Metazoa</taxon>
        <taxon>Cnidaria</taxon>
        <taxon>Hydrozoa</taxon>
        <taxon>Hydroidolina</taxon>
        <taxon>Anthoathecata</taxon>
        <taxon>Aplanulata</taxon>
        <taxon>Hydridae</taxon>
        <taxon>Hydra</taxon>
    </lineage>
</organism>
<dbReference type="InterPro" id="IPR022966">
    <property type="entry name" value="RNase_II/R_CS"/>
</dbReference>
<dbReference type="Pfam" id="PF00773">
    <property type="entry name" value="RNB"/>
    <property type="match status" value="1"/>
</dbReference>
<dbReference type="InterPro" id="IPR050180">
    <property type="entry name" value="RNR_Ribonuclease"/>
</dbReference>
<evidence type="ECO:0000313" key="2">
    <source>
        <dbReference type="Proteomes" id="UP001652625"/>
    </source>
</evidence>
<dbReference type="Gene3D" id="2.40.50.690">
    <property type="match status" value="1"/>
</dbReference>
<protein>
    <submittedName>
        <fullName evidence="3">DIS3-like exonuclease 2</fullName>
    </submittedName>
</protein>
<dbReference type="PROSITE" id="PS01175">
    <property type="entry name" value="RIBONUCLEASE_II"/>
    <property type="match status" value="1"/>
</dbReference>
<dbReference type="InterPro" id="IPR001900">
    <property type="entry name" value="RNase_II/R"/>
</dbReference>
<reference evidence="3" key="1">
    <citation type="submission" date="2025-08" db="UniProtKB">
        <authorList>
            <consortium name="RefSeq"/>
        </authorList>
    </citation>
    <scope>IDENTIFICATION</scope>
</reference>
<evidence type="ECO:0000313" key="3">
    <source>
        <dbReference type="RefSeq" id="XP_065665379.1"/>
    </source>
</evidence>
<dbReference type="Gene3D" id="2.40.50.140">
    <property type="entry name" value="Nucleic acid-binding proteins"/>
    <property type="match status" value="1"/>
</dbReference>